<comment type="caution">
    <text evidence="1">The sequence shown here is derived from an EMBL/GenBank/DDBJ whole genome shotgun (WGS) entry which is preliminary data.</text>
</comment>
<gene>
    <name evidence="1" type="ORF">GcC1_088021b</name>
</gene>
<organism evidence="1 2">
    <name type="scientific">Golovinomyces cichoracearum</name>
    <dbReference type="NCBI Taxonomy" id="62708"/>
    <lineage>
        <taxon>Eukaryota</taxon>
        <taxon>Fungi</taxon>
        <taxon>Dikarya</taxon>
        <taxon>Ascomycota</taxon>
        <taxon>Pezizomycotina</taxon>
        <taxon>Leotiomycetes</taxon>
        <taxon>Erysiphales</taxon>
        <taxon>Erysiphaceae</taxon>
        <taxon>Golovinomyces</taxon>
    </lineage>
</organism>
<evidence type="ECO:0000313" key="1">
    <source>
        <dbReference type="EMBL" id="RKF73797.1"/>
    </source>
</evidence>
<dbReference type="Proteomes" id="UP000285405">
    <property type="component" value="Unassembled WGS sequence"/>
</dbReference>
<dbReference type="EMBL" id="MCBR01008813">
    <property type="protein sequence ID" value="RKF73797.1"/>
    <property type="molecule type" value="Genomic_DNA"/>
</dbReference>
<name>A0A420IH08_9PEZI</name>
<reference evidence="1 2" key="1">
    <citation type="journal article" date="2018" name="BMC Genomics">
        <title>Comparative genome analyses reveal sequence features reflecting distinct modes of host-adaptation between dicot and monocot powdery mildew.</title>
        <authorList>
            <person name="Wu Y."/>
            <person name="Ma X."/>
            <person name="Pan Z."/>
            <person name="Kale S.D."/>
            <person name="Song Y."/>
            <person name="King H."/>
            <person name="Zhang Q."/>
            <person name="Presley C."/>
            <person name="Deng X."/>
            <person name="Wei C.I."/>
            <person name="Xiao S."/>
        </authorList>
    </citation>
    <scope>NUCLEOTIDE SEQUENCE [LARGE SCALE GENOMIC DNA]</scope>
    <source>
        <strain evidence="1">UCSC1</strain>
    </source>
</reference>
<accession>A0A420IH08</accession>
<evidence type="ECO:0000313" key="2">
    <source>
        <dbReference type="Proteomes" id="UP000285405"/>
    </source>
</evidence>
<dbReference type="OrthoDB" id="10560069at2759"/>
<sequence length="62" mass="7169">MQTAKKLAIFAMDWVIMPGTVSSDTRQDDMVKAFDLRKSPKIVRRHPLRGLQFVPILEKSRI</sequence>
<proteinExistence type="predicted"/>
<dbReference type="AlphaFoldDB" id="A0A420IH08"/>
<protein>
    <submittedName>
        <fullName evidence="1">Uncharacterized protein</fullName>
    </submittedName>
</protein>